<feature type="transmembrane region" description="Helical" evidence="10">
    <location>
        <begin position="145"/>
        <end position="163"/>
    </location>
</feature>
<comment type="catalytic activity">
    <reaction evidence="1">
        <text>ATP + protein L-histidine = ADP + protein N-phospho-L-histidine.</text>
        <dbReference type="EC" id="2.7.13.3"/>
    </reaction>
</comment>
<feature type="transmembrane region" description="Helical" evidence="10">
    <location>
        <begin position="15"/>
        <end position="35"/>
    </location>
</feature>
<dbReference type="CDD" id="cd16917">
    <property type="entry name" value="HATPase_UhpB-NarQ-NarX-like"/>
    <property type="match status" value="1"/>
</dbReference>
<feature type="transmembrane region" description="Helical" evidence="10">
    <location>
        <begin position="119"/>
        <end position="139"/>
    </location>
</feature>
<dbReference type="EC" id="2.7.13.3" evidence="2"/>
<feature type="transmembrane region" description="Helical" evidence="10">
    <location>
        <begin position="41"/>
        <end position="63"/>
    </location>
</feature>
<dbReference type="InterPro" id="IPR003594">
    <property type="entry name" value="HATPase_dom"/>
</dbReference>
<evidence type="ECO:0000256" key="8">
    <source>
        <dbReference type="ARBA" id="ARBA00023012"/>
    </source>
</evidence>
<evidence type="ECO:0000313" key="13">
    <source>
        <dbReference type="EMBL" id="MEQ3539952.1"/>
    </source>
</evidence>
<gene>
    <name evidence="13" type="ORF">WHI96_14075</name>
</gene>
<evidence type="ECO:0000256" key="10">
    <source>
        <dbReference type="SAM" id="Phobius"/>
    </source>
</evidence>
<keyword evidence="8" id="KW-0902">Two-component regulatory system</keyword>
<sequence length="408" mass="41815">MITYLVNRDGGAPSVLRDAGTGVVWFVVGLLLVWALPDAGITWWGADTGATGASLLVMGLGCAASAVRRIAVPAGLLVGTAALVAGPVLGGRTEIGTVLVFTDLLYCAVVFPPRRTARAVAVAAGGIATVLGVAALLAAGTRTGTYAVLNLTLVVGLPLVWGLEVRRFRDLAAVERERAVAVARTAARERDAAVAAERARMARDLHDVVAGRLSAIALQSEAALQPGADPALVRRVLGTVRSSGVAALGEMRTMIGLLRDGDTADPPGAPARLSEVDALLDEARAAGLSPVLRDGRGAASLPAPVDLAGYRIVQESLTNAAKHAPGSEVSVRLTLTDDPGGRLLVEVRNGPGRRPAAGPGLHGGTGLDGLHERARAVGGTLHAGPHDDGWQVRADLPLDPTIPTEVER</sequence>
<dbReference type="Proteomes" id="UP001464923">
    <property type="component" value="Unassembled WGS sequence"/>
</dbReference>
<dbReference type="InterPro" id="IPR050482">
    <property type="entry name" value="Sensor_HK_TwoCompSys"/>
</dbReference>
<dbReference type="EMBL" id="JBEDNP010000007">
    <property type="protein sequence ID" value="MEQ3539952.1"/>
    <property type="molecule type" value="Genomic_DNA"/>
</dbReference>
<evidence type="ECO:0000313" key="14">
    <source>
        <dbReference type="Proteomes" id="UP001464923"/>
    </source>
</evidence>
<evidence type="ECO:0000256" key="2">
    <source>
        <dbReference type="ARBA" id="ARBA00012438"/>
    </source>
</evidence>
<accession>A0ABV1JVG5</accession>
<keyword evidence="10" id="KW-0812">Transmembrane</keyword>
<proteinExistence type="predicted"/>
<dbReference type="GO" id="GO:0016301">
    <property type="term" value="F:kinase activity"/>
    <property type="evidence" value="ECO:0007669"/>
    <property type="project" value="UniProtKB-KW"/>
</dbReference>
<keyword evidence="5" id="KW-0547">Nucleotide-binding</keyword>
<keyword evidence="10" id="KW-0472">Membrane</keyword>
<evidence type="ECO:0000256" key="3">
    <source>
        <dbReference type="ARBA" id="ARBA00022553"/>
    </source>
</evidence>
<evidence type="ECO:0000256" key="4">
    <source>
        <dbReference type="ARBA" id="ARBA00022679"/>
    </source>
</evidence>
<keyword evidence="14" id="KW-1185">Reference proteome</keyword>
<evidence type="ECO:0000256" key="5">
    <source>
        <dbReference type="ARBA" id="ARBA00022741"/>
    </source>
</evidence>
<dbReference type="PANTHER" id="PTHR24421:SF10">
    <property type="entry name" value="NITRATE_NITRITE SENSOR PROTEIN NARQ"/>
    <property type="match status" value="1"/>
</dbReference>
<comment type="caution">
    <text evidence="13">The sequence shown here is derived from an EMBL/GenBank/DDBJ whole genome shotgun (WGS) entry which is preliminary data.</text>
</comment>
<keyword evidence="6 13" id="KW-0418">Kinase</keyword>
<feature type="transmembrane region" description="Helical" evidence="10">
    <location>
        <begin position="70"/>
        <end position="89"/>
    </location>
</feature>
<evidence type="ECO:0000259" key="12">
    <source>
        <dbReference type="Pfam" id="PF07730"/>
    </source>
</evidence>
<protein>
    <recommendedName>
        <fullName evidence="2">histidine kinase</fullName>
        <ecNumber evidence="2">2.7.13.3</ecNumber>
    </recommendedName>
</protein>
<evidence type="ECO:0000256" key="6">
    <source>
        <dbReference type="ARBA" id="ARBA00022777"/>
    </source>
</evidence>
<dbReference type="Pfam" id="PF07730">
    <property type="entry name" value="HisKA_3"/>
    <property type="match status" value="1"/>
</dbReference>
<feature type="region of interest" description="Disordered" evidence="9">
    <location>
        <begin position="348"/>
        <end position="408"/>
    </location>
</feature>
<dbReference type="Pfam" id="PF02518">
    <property type="entry name" value="HATPase_c"/>
    <property type="match status" value="1"/>
</dbReference>
<dbReference type="InterPro" id="IPR036890">
    <property type="entry name" value="HATPase_C_sf"/>
</dbReference>
<dbReference type="Gene3D" id="1.20.5.1930">
    <property type="match status" value="1"/>
</dbReference>
<evidence type="ECO:0000256" key="9">
    <source>
        <dbReference type="SAM" id="MobiDB-lite"/>
    </source>
</evidence>
<dbReference type="PANTHER" id="PTHR24421">
    <property type="entry name" value="NITRATE/NITRITE SENSOR PROTEIN NARX-RELATED"/>
    <property type="match status" value="1"/>
</dbReference>
<name>A0ABV1JVG5_9PSEU</name>
<dbReference type="InterPro" id="IPR011712">
    <property type="entry name" value="Sig_transdc_His_kin_sub3_dim/P"/>
</dbReference>
<reference evidence="13 14" key="1">
    <citation type="submission" date="2024-03" db="EMBL/GenBank/DDBJ databases">
        <title>Draft genome sequence of Pseudonocardia tropica JCM 19149.</title>
        <authorList>
            <person name="Butdee W."/>
            <person name="Duangmal K."/>
        </authorList>
    </citation>
    <scope>NUCLEOTIDE SEQUENCE [LARGE SCALE GENOMIC DNA]</scope>
    <source>
        <strain evidence="13 14">JCM 19149</strain>
    </source>
</reference>
<feature type="domain" description="Signal transduction histidine kinase subgroup 3 dimerisation and phosphoacceptor" evidence="12">
    <location>
        <begin position="197"/>
        <end position="261"/>
    </location>
</feature>
<feature type="transmembrane region" description="Helical" evidence="10">
    <location>
        <begin position="95"/>
        <end position="112"/>
    </location>
</feature>
<keyword evidence="3" id="KW-0597">Phosphoprotein</keyword>
<feature type="compositionally biased region" description="Low complexity" evidence="9">
    <location>
        <begin position="350"/>
        <end position="359"/>
    </location>
</feature>
<keyword evidence="4" id="KW-0808">Transferase</keyword>
<evidence type="ECO:0000256" key="7">
    <source>
        <dbReference type="ARBA" id="ARBA00022840"/>
    </source>
</evidence>
<organism evidence="13 14">
    <name type="scientific">Pseudonocardia tropica</name>
    <dbReference type="NCBI Taxonomy" id="681289"/>
    <lineage>
        <taxon>Bacteria</taxon>
        <taxon>Bacillati</taxon>
        <taxon>Actinomycetota</taxon>
        <taxon>Actinomycetes</taxon>
        <taxon>Pseudonocardiales</taxon>
        <taxon>Pseudonocardiaceae</taxon>
        <taxon>Pseudonocardia</taxon>
    </lineage>
</organism>
<dbReference type="Gene3D" id="3.30.565.10">
    <property type="entry name" value="Histidine kinase-like ATPase, C-terminal domain"/>
    <property type="match status" value="1"/>
</dbReference>
<dbReference type="RefSeq" id="WP_345653648.1">
    <property type="nucleotide sequence ID" value="NZ_BAABLY010000090.1"/>
</dbReference>
<feature type="domain" description="Histidine kinase/HSP90-like ATPase" evidence="11">
    <location>
        <begin position="310"/>
        <end position="399"/>
    </location>
</feature>
<keyword evidence="10" id="KW-1133">Transmembrane helix</keyword>
<dbReference type="SUPFAM" id="SSF55874">
    <property type="entry name" value="ATPase domain of HSP90 chaperone/DNA topoisomerase II/histidine kinase"/>
    <property type="match status" value="1"/>
</dbReference>
<keyword evidence="7" id="KW-0067">ATP-binding</keyword>
<evidence type="ECO:0000259" key="11">
    <source>
        <dbReference type="Pfam" id="PF02518"/>
    </source>
</evidence>
<evidence type="ECO:0000256" key="1">
    <source>
        <dbReference type="ARBA" id="ARBA00000085"/>
    </source>
</evidence>